<keyword evidence="3" id="KW-1185">Reference proteome</keyword>
<protein>
    <submittedName>
        <fullName evidence="2">Uncharacterized protein</fullName>
    </submittedName>
</protein>
<feature type="region of interest" description="Disordered" evidence="1">
    <location>
        <begin position="1"/>
        <end position="93"/>
    </location>
</feature>
<dbReference type="Proteomes" id="UP000185904">
    <property type="component" value="Unassembled WGS sequence"/>
</dbReference>
<evidence type="ECO:0000313" key="3">
    <source>
        <dbReference type="Proteomes" id="UP000185904"/>
    </source>
</evidence>
<proteinExistence type="predicted"/>
<dbReference type="OrthoDB" id="4154834at2759"/>
<dbReference type="PANTHER" id="PTHR37540:SF5">
    <property type="entry name" value="TRANSCRIPTION FACTOR DOMAIN-CONTAINING PROTEIN"/>
    <property type="match status" value="1"/>
</dbReference>
<organism evidence="2 3">
    <name type="scientific">Fonsecaea nubica</name>
    <dbReference type="NCBI Taxonomy" id="856822"/>
    <lineage>
        <taxon>Eukaryota</taxon>
        <taxon>Fungi</taxon>
        <taxon>Dikarya</taxon>
        <taxon>Ascomycota</taxon>
        <taxon>Pezizomycotina</taxon>
        <taxon>Eurotiomycetes</taxon>
        <taxon>Chaetothyriomycetidae</taxon>
        <taxon>Chaetothyriales</taxon>
        <taxon>Herpotrichiellaceae</taxon>
        <taxon>Fonsecaea</taxon>
    </lineage>
</organism>
<evidence type="ECO:0000256" key="1">
    <source>
        <dbReference type="SAM" id="MobiDB-lite"/>
    </source>
</evidence>
<reference evidence="2 3" key="1">
    <citation type="submission" date="2016-03" db="EMBL/GenBank/DDBJ databases">
        <title>The draft genome sequence of Fonsecaea nubica causative agent of cutaneous subcutaneous infection in human host.</title>
        <authorList>
            <person name="Costa F."/>
            <person name="Sybren D.H."/>
            <person name="Raittz R.T."/>
            <person name="Weiss V.A."/>
            <person name="Leao A.C."/>
            <person name="Gomes R."/>
            <person name="De Souza E.M."/>
            <person name="Pedrosa F.O."/>
            <person name="Steffens M.B."/>
            <person name="Bombassaro A."/>
            <person name="Tadra-Sfeir M.Z."/>
            <person name="Moreno L.F."/>
            <person name="Najafzadeh M.J."/>
            <person name="Felipe M.S."/>
            <person name="Teixeira M."/>
            <person name="Sun J."/>
            <person name="Xi L."/>
            <person name="Castro M.A."/>
            <person name="Vicente V.A."/>
        </authorList>
    </citation>
    <scope>NUCLEOTIDE SEQUENCE [LARGE SCALE GENOMIC DNA]</scope>
    <source>
        <strain evidence="2 3">CBS 269.64</strain>
    </source>
</reference>
<dbReference type="PANTHER" id="PTHR37540">
    <property type="entry name" value="TRANSCRIPTION FACTOR (ACR-2), PUTATIVE-RELATED-RELATED"/>
    <property type="match status" value="1"/>
</dbReference>
<name>A0A178CJE9_9EURO</name>
<feature type="compositionally biased region" description="Polar residues" evidence="1">
    <location>
        <begin position="1"/>
        <end position="29"/>
    </location>
</feature>
<dbReference type="RefSeq" id="XP_022496505.1">
    <property type="nucleotide sequence ID" value="XM_022647516.1"/>
</dbReference>
<sequence>MAKQSTVTKSATSKGVQFMSTKTPGNFQVTRERDRQEVRALAIRAASFSRPNRRKKKDRRTTSQKPRSCSDSVQEASAGNTRGDSPASPVVAPEPYVLLGNGTSDPFDCLPVPITTDSHDILTYVRSFTYAINWPDELEACREGGSLNRMHLVMYRKYFEHAAPLSGLLSYVYNLMAIAQPEKANCYRQISMQHSVHCFRGLRELIDNLDYSYDQLLLILQTIWPLASAEYSESVRTGDDKCSQHRDALKKLIRLLGGLHRLPLVYRELIVHFFAKIAVVTGVRTEIDPLSWDPGPWSGQYNVSIPPQFDETRNGGRAGQTGDPQTLPDIFAALRELVAVEEVKRRGTWSDEDHLSPIFRWSFLRRVALKMRLWNLWHSPADQLDTPPPPNTPRGSLDSSLCLAAQLFIYLSLEAHPIRQPWFSAPTQHAEMLEQIKAMDTVLLQRVKYLDATATMQVPSLERLANSDPTAHSQEQDLLWIVAIGACFEEEVRKQQGRSPTTDLTVMPTANTAIPAGQQEEKNQVENNAVTTTPQTGWFSLHFGPLARKLGFTSFEQVRESFRTAHVYDAMMMDETLGKLFEMEALEIVPRVHSCCIHHSSSQSNELYPPRRGGLQLEFEGPLADPLGFKSPQLKAVDAPPEASLANPAPHAQGPSAHEFLAG</sequence>
<dbReference type="AlphaFoldDB" id="A0A178CJE9"/>
<evidence type="ECO:0000313" key="2">
    <source>
        <dbReference type="EMBL" id="OAL29192.1"/>
    </source>
</evidence>
<dbReference type="EMBL" id="LVCJ01000083">
    <property type="protein sequence ID" value="OAL29192.1"/>
    <property type="molecule type" value="Genomic_DNA"/>
</dbReference>
<feature type="region of interest" description="Disordered" evidence="1">
    <location>
        <begin position="637"/>
        <end position="663"/>
    </location>
</feature>
<feature type="compositionally biased region" description="Polar residues" evidence="1">
    <location>
        <begin position="63"/>
        <end position="83"/>
    </location>
</feature>
<accession>A0A178CJE9</accession>
<dbReference type="GeneID" id="34592644"/>
<comment type="caution">
    <text evidence="2">The sequence shown here is derived from an EMBL/GenBank/DDBJ whole genome shotgun (WGS) entry which is preliminary data.</text>
</comment>
<gene>
    <name evidence="2" type="ORF">AYO20_09245</name>
</gene>